<organism evidence="2 3">
    <name type="scientific">Temnothorax longispinosus</name>
    <dbReference type="NCBI Taxonomy" id="300112"/>
    <lineage>
        <taxon>Eukaryota</taxon>
        <taxon>Metazoa</taxon>
        <taxon>Ecdysozoa</taxon>
        <taxon>Arthropoda</taxon>
        <taxon>Hexapoda</taxon>
        <taxon>Insecta</taxon>
        <taxon>Pterygota</taxon>
        <taxon>Neoptera</taxon>
        <taxon>Endopterygota</taxon>
        <taxon>Hymenoptera</taxon>
        <taxon>Apocrita</taxon>
        <taxon>Aculeata</taxon>
        <taxon>Formicoidea</taxon>
        <taxon>Formicidae</taxon>
        <taxon>Myrmicinae</taxon>
        <taxon>Temnothorax</taxon>
    </lineage>
</organism>
<comment type="caution">
    <text evidence="2">The sequence shown here is derived from an EMBL/GenBank/DDBJ whole genome shotgun (WGS) entry which is preliminary data.</text>
</comment>
<evidence type="ECO:0000313" key="2">
    <source>
        <dbReference type="EMBL" id="TGZ37310.1"/>
    </source>
</evidence>
<dbReference type="Proteomes" id="UP000310200">
    <property type="component" value="Unassembled WGS sequence"/>
</dbReference>
<keyword evidence="3" id="KW-1185">Reference proteome</keyword>
<dbReference type="EMBL" id="QBLH01003567">
    <property type="protein sequence ID" value="TGZ37310.1"/>
    <property type="molecule type" value="Genomic_DNA"/>
</dbReference>
<evidence type="ECO:0000313" key="3">
    <source>
        <dbReference type="Proteomes" id="UP000310200"/>
    </source>
</evidence>
<name>A0A4S2JN39_9HYME</name>
<protein>
    <submittedName>
        <fullName evidence="2">Uncharacterized protein</fullName>
    </submittedName>
</protein>
<feature type="compositionally biased region" description="Basic residues" evidence="1">
    <location>
        <begin position="1"/>
        <end position="10"/>
    </location>
</feature>
<proteinExistence type="predicted"/>
<evidence type="ECO:0000256" key="1">
    <source>
        <dbReference type="SAM" id="MobiDB-lite"/>
    </source>
</evidence>
<accession>A0A4S2JN39</accession>
<reference evidence="2 3" key="1">
    <citation type="journal article" date="2019" name="Philos. Trans. R. Soc. Lond., B, Biol. Sci.">
        <title>Ant behaviour and brain gene expression of defending hosts depend on the ecological success of the intruding social parasite.</title>
        <authorList>
            <person name="Kaur R."/>
            <person name="Stoldt M."/>
            <person name="Jongepier E."/>
            <person name="Feldmeyer B."/>
            <person name="Menzel F."/>
            <person name="Bornberg-Bauer E."/>
            <person name="Foitzik S."/>
        </authorList>
    </citation>
    <scope>NUCLEOTIDE SEQUENCE [LARGE SCALE GENOMIC DNA]</scope>
    <source>
        <tissue evidence="2">Whole body</tissue>
    </source>
</reference>
<sequence length="152" mass="17753">MRKVPSKRSLAKLPRSRLPQKPYGFCCEEKDQDPEKRYDMRNPPFASSLTNVFLGSGGPGVKFRVQDIGPPPYPIQRRILEAKGRAYLGRCKRCRGPLRWYLEDEIALAREFLAKERRDNYNAIAKRNLMIAKRKARERSSRMKKRNLKITS</sequence>
<gene>
    <name evidence="2" type="ORF">DBV15_07931</name>
</gene>
<feature type="region of interest" description="Disordered" evidence="1">
    <location>
        <begin position="1"/>
        <end position="24"/>
    </location>
</feature>
<dbReference type="AlphaFoldDB" id="A0A4S2JN39"/>